<keyword evidence="2" id="KW-1185">Reference proteome</keyword>
<dbReference type="Proteomes" id="UP001216595">
    <property type="component" value="Unassembled WGS sequence"/>
</dbReference>
<sequence length="284" mass="32790">MIEIIRQKLNEYNVVNTLEEENALKEILQEIALHALWRADFFERALFQGGTCLRILNGLPRFSENLDFILREPNPSFELQPYLKTLSEVFNQFGLRLEIISKERMDSVIREAVIKDTAIARQLDLSFANSRHKTIKIKLEIDTNPPVGSTEAKTYLDFPTDYEVRHQDLASNFALKIHALLCRPYVKGRDWFDFSWYVARRVVPNLTLLSAALRQKGPWAGQSDLDVDINWLKAVLTEKIDTIVWSDATEDVRRFLRASEAKTLDLWGAAFFHASLQKILPTIP</sequence>
<gene>
    <name evidence="1" type="ORF">PQU94_01135</name>
</gene>
<reference evidence="1 2" key="1">
    <citation type="submission" date="2023-01" db="EMBL/GenBank/DDBJ databases">
        <title>Novel species of the genus Asticcacaulis isolated from rivers.</title>
        <authorList>
            <person name="Lu H."/>
        </authorList>
    </citation>
    <scope>NUCLEOTIDE SEQUENCE [LARGE SCALE GENOMIC DNA]</scope>
    <source>
        <strain evidence="1 2">DXS10W</strain>
    </source>
</reference>
<protein>
    <submittedName>
        <fullName evidence="1">Nucleotidyl transferase AbiEii/AbiGii toxin family protein</fullName>
    </submittedName>
</protein>
<accession>A0ABT5IA27</accession>
<evidence type="ECO:0000313" key="2">
    <source>
        <dbReference type="Proteomes" id="UP001216595"/>
    </source>
</evidence>
<keyword evidence="1" id="KW-0808">Transferase</keyword>
<evidence type="ECO:0000313" key="1">
    <source>
        <dbReference type="EMBL" id="MDC7692877.1"/>
    </source>
</evidence>
<proteinExistence type="predicted"/>
<organism evidence="1 2">
    <name type="scientific">Asticcacaulis currens</name>
    <dbReference type="NCBI Taxonomy" id="2984210"/>
    <lineage>
        <taxon>Bacteria</taxon>
        <taxon>Pseudomonadati</taxon>
        <taxon>Pseudomonadota</taxon>
        <taxon>Alphaproteobacteria</taxon>
        <taxon>Caulobacterales</taxon>
        <taxon>Caulobacteraceae</taxon>
        <taxon>Asticcacaulis</taxon>
    </lineage>
</organism>
<comment type="caution">
    <text evidence="1">The sequence shown here is derived from an EMBL/GenBank/DDBJ whole genome shotgun (WGS) entry which is preliminary data.</text>
</comment>
<dbReference type="InterPro" id="IPR014942">
    <property type="entry name" value="AbiEii"/>
</dbReference>
<dbReference type="GO" id="GO:0016740">
    <property type="term" value="F:transferase activity"/>
    <property type="evidence" value="ECO:0007669"/>
    <property type="project" value="UniProtKB-KW"/>
</dbReference>
<dbReference type="EMBL" id="JAQQKW010000001">
    <property type="protein sequence ID" value="MDC7692877.1"/>
    <property type="molecule type" value="Genomic_DNA"/>
</dbReference>
<dbReference type="Pfam" id="PF08843">
    <property type="entry name" value="AbiEii"/>
    <property type="match status" value="1"/>
</dbReference>
<name>A0ABT5IA27_9CAUL</name>
<dbReference type="Gene3D" id="3.10.450.620">
    <property type="entry name" value="JHP933, nucleotidyltransferase-like core domain"/>
    <property type="match status" value="1"/>
</dbReference>
<dbReference type="RefSeq" id="WP_272739662.1">
    <property type="nucleotide sequence ID" value="NZ_JAQQKW010000001.1"/>
</dbReference>